<dbReference type="Pfam" id="PF22725">
    <property type="entry name" value="GFO_IDH_MocA_C3"/>
    <property type="match status" value="1"/>
</dbReference>
<reference evidence="4 5" key="1">
    <citation type="submission" date="2024-07" db="EMBL/GenBank/DDBJ databases">
        <authorList>
            <person name="Kang M."/>
        </authorList>
    </citation>
    <scope>NUCLEOTIDE SEQUENCE [LARGE SCALE GENOMIC DNA]</scope>
    <source>
        <strain evidence="4 5">DFM31</strain>
    </source>
</reference>
<keyword evidence="5" id="KW-1185">Reference proteome</keyword>
<dbReference type="PANTHER" id="PTHR43249:SF1">
    <property type="entry name" value="D-GLUCOSIDE 3-DEHYDROGENASE"/>
    <property type="match status" value="1"/>
</dbReference>
<dbReference type="Gene3D" id="3.30.360.10">
    <property type="entry name" value="Dihydrodipicolinate Reductase, domain 2"/>
    <property type="match status" value="1"/>
</dbReference>
<dbReference type="InterPro" id="IPR000683">
    <property type="entry name" value="Gfo/Idh/MocA-like_OxRdtase_N"/>
</dbReference>
<comment type="caution">
    <text evidence="4">The sequence shown here is derived from an EMBL/GenBank/DDBJ whole genome shotgun (WGS) entry which is preliminary data.</text>
</comment>
<dbReference type="SUPFAM" id="SSF51735">
    <property type="entry name" value="NAD(P)-binding Rossmann-fold domains"/>
    <property type="match status" value="1"/>
</dbReference>
<feature type="domain" description="Gfo/Idh/MocA-like oxidoreductase N-terminal" evidence="2">
    <location>
        <begin position="11"/>
        <end position="130"/>
    </location>
</feature>
<evidence type="ECO:0000259" key="3">
    <source>
        <dbReference type="Pfam" id="PF22725"/>
    </source>
</evidence>
<evidence type="ECO:0000313" key="5">
    <source>
        <dbReference type="Proteomes" id="UP001553161"/>
    </source>
</evidence>
<dbReference type="InterPro" id="IPR036291">
    <property type="entry name" value="NAD(P)-bd_dom_sf"/>
</dbReference>
<organism evidence="4 5">
    <name type="scientific">Meridianimarinicoccus marinus</name>
    <dbReference type="NCBI Taxonomy" id="3231483"/>
    <lineage>
        <taxon>Bacteria</taxon>
        <taxon>Pseudomonadati</taxon>
        <taxon>Pseudomonadota</taxon>
        <taxon>Alphaproteobacteria</taxon>
        <taxon>Rhodobacterales</taxon>
        <taxon>Paracoccaceae</taxon>
        <taxon>Meridianimarinicoccus</taxon>
    </lineage>
</organism>
<dbReference type="Gene3D" id="3.40.50.720">
    <property type="entry name" value="NAD(P)-binding Rossmann-like Domain"/>
    <property type="match status" value="1"/>
</dbReference>
<dbReference type="InterPro" id="IPR055170">
    <property type="entry name" value="GFO_IDH_MocA-like_dom"/>
</dbReference>
<dbReference type="InterPro" id="IPR052515">
    <property type="entry name" value="Gfo/Idh/MocA_Oxidoreductase"/>
</dbReference>
<accession>A0ABV3LB03</accession>
<evidence type="ECO:0000256" key="1">
    <source>
        <dbReference type="SAM" id="MobiDB-lite"/>
    </source>
</evidence>
<protein>
    <submittedName>
        <fullName evidence="4">Gfo/Idh/MocA family oxidoreductase</fullName>
    </submittedName>
</protein>
<dbReference type="Pfam" id="PF01408">
    <property type="entry name" value="GFO_IDH_MocA"/>
    <property type="match status" value="1"/>
</dbReference>
<gene>
    <name evidence="4" type="ORF">AB0T83_18450</name>
</gene>
<dbReference type="EMBL" id="JBFBVU010000039">
    <property type="protein sequence ID" value="MEV8468745.1"/>
    <property type="molecule type" value="Genomic_DNA"/>
</dbReference>
<feature type="region of interest" description="Disordered" evidence="1">
    <location>
        <begin position="352"/>
        <end position="386"/>
    </location>
</feature>
<evidence type="ECO:0000259" key="2">
    <source>
        <dbReference type="Pfam" id="PF01408"/>
    </source>
</evidence>
<dbReference type="Proteomes" id="UP001553161">
    <property type="component" value="Unassembled WGS sequence"/>
</dbReference>
<dbReference type="RefSeq" id="WP_366194705.1">
    <property type="nucleotide sequence ID" value="NZ_JBFBVU010000039.1"/>
</dbReference>
<sequence>MVKSIKEGRVGVALIGAGMIAKTHVAALSDARHDIALKKIISRRPDNARYLAEFYEGEPPEFSSDVSAVATDPDIPVAIVATPPSVRKDIIEELAVAGTHILLEKPLGRNPDEALELVEICEREGVKLGVLFQHRMRAPSKAAARHIKSGELGKLGLVEIEVPLWREQSYYDELGRGTYARDGGGVMITNAIHSIDLALSLAGPVTSVQAMTATTSLHEMEAEDFAISGLRFSCGAVGSFVASTAMYPHRTEIIRLHFERASLKLDKDALEISWRNGSTDVEAKDDAPRNINPLLGGKHEWHQAVIEDFVDAVRLGRKPMVTGREALISHQLIAAIETSSRTGNPVQLAGIRGMSARRGVQPGSPGAGGKRAGSAAGEIGVRGDAE</sequence>
<evidence type="ECO:0000313" key="4">
    <source>
        <dbReference type="EMBL" id="MEV8468745.1"/>
    </source>
</evidence>
<name>A0ABV3LB03_9RHOB</name>
<feature type="domain" description="GFO/IDH/MocA-like oxidoreductase" evidence="3">
    <location>
        <begin position="142"/>
        <end position="263"/>
    </location>
</feature>
<proteinExistence type="predicted"/>
<dbReference type="PANTHER" id="PTHR43249">
    <property type="entry name" value="UDP-N-ACETYL-2-AMINO-2-DEOXY-D-GLUCURONATE OXIDASE"/>
    <property type="match status" value="1"/>
</dbReference>
<dbReference type="SUPFAM" id="SSF55347">
    <property type="entry name" value="Glyceraldehyde-3-phosphate dehydrogenase-like, C-terminal domain"/>
    <property type="match status" value="1"/>
</dbReference>